<name>A0AAN8ESL2_9EURO</name>
<dbReference type="AlphaFoldDB" id="A0AAN8ESL2"/>
<gene>
    <name evidence="2" type="ORF">OHC33_001158</name>
</gene>
<feature type="region of interest" description="Disordered" evidence="1">
    <location>
        <begin position="320"/>
        <end position="370"/>
    </location>
</feature>
<feature type="compositionally biased region" description="Basic and acidic residues" evidence="1">
    <location>
        <begin position="490"/>
        <end position="506"/>
    </location>
</feature>
<sequence length="559" mass="60348">MSLRRPFRDSWEQREYKRPARSASTPAEKPSWTTIRRVSPSPERSEQVLKPAGPESRELAEYLSPTVEDESDSDDDYPERLALTPTPEPAPTPEPELREEQAGSNERSTTVERLFGQPLTPDAPPFPVDDTLKEGLSPFDISSSAATVASGTPRASDTSIPASRPISDPSTIWPEDSASNVASVSSASALVTDDFSSDFSTTPASTNPPLLRSTSDIERALLQSPDFPVHLLRPVPDLVTLLTQIAPVIGDPGSGPVRFGQPSTSPTNSIFAAWAVAKEQNWYGPYDPLKDSILKEKPIDVSGNSNLPWKRDIKPFDIDSYVPSRDRSSGRSTLSNSSSTRSSAYSSGSSTNTSMNTTNPPRTWKGRQYSVNPALKTRHLSIDLLERQISHGELLSLNLSIDARRDAILIGGAPNDIGGSLLSDTGRGVSRHGLPIDATSSLTGHSRISTPSTIRTSSSSSRTHVSARNSSMSVASESSGHTRSSSANKRAAERGYDEYDQKEGRYRAGGAGSSTAFETGRYGTGGVMLWRLVRVSAGVEGEEHVAWWCVPERSLGGFF</sequence>
<evidence type="ECO:0000313" key="3">
    <source>
        <dbReference type="Proteomes" id="UP001316803"/>
    </source>
</evidence>
<dbReference type="EMBL" id="JAKLMC020000002">
    <property type="protein sequence ID" value="KAK5957968.1"/>
    <property type="molecule type" value="Genomic_DNA"/>
</dbReference>
<feature type="compositionally biased region" description="Acidic residues" evidence="1">
    <location>
        <begin position="67"/>
        <end position="77"/>
    </location>
</feature>
<comment type="caution">
    <text evidence="2">The sequence shown here is derived from an EMBL/GenBank/DDBJ whole genome shotgun (WGS) entry which is preliminary data.</text>
</comment>
<feature type="compositionally biased region" description="Basic and acidic residues" evidence="1">
    <location>
        <begin position="1"/>
        <end position="18"/>
    </location>
</feature>
<evidence type="ECO:0000313" key="2">
    <source>
        <dbReference type="EMBL" id="KAK5957968.1"/>
    </source>
</evidence>
<feature type="compositionally biased region" description="Polar residues" evidence="1">
    <location>
        <begin position="472"/>
        <end position="488"/>
    </location>
</feature>
<feature type="region of interest" description="Disordered" evidence="1">
    <location>
        <begin position="432"/>
        <end position="515"/>
    </location>
</feature>
<feature type="compositionally biased region" description="Low complexity" evidence="1">
    <location>
        <begin position="330"/>
        <end position="363"/>
    </location>
</feature>
<dbReference type="Proteomes" id="UP001316803">
    <property type="component" value="Unassembled WGS sequence"/>
</dbReference>
<protein>
    <submittedName>
        <fullName evidence="2">Uncharacterized protein</fullName>
    </submittedName>
</protein>
<feature type="compositionally biased region" description="Low complexity" evidence="1">
    <location>
        <begin position="446"/>
        <end position="471"/>
    </location>
</feature>
<feature type="compositionally biased region" description="Polar residues" evidence="1">
    <location>
        <begin position="140"/>
        <end position="161"/>
    </location>
</feature>
<reference evidence="2 3" key="1">
    <citation type="submission" date="2022-12" db="EMBL/GenBank/DDBJ databases">
        <title>Genomic features and morphological characterization of a novel Knufia sp. strain isolated from spacecraft assembly facility.</title>
        <authorList>
            <person name="Teixeira M."/>
            <person name="Chander A.M."/>
            <person name="Stajich J.E."/>
            <person name="Venkateswaran K."/>
        </authorList>
    </citation>
    <scope>NUCLEOTIDE SEQUENCE [LARGE SCALE GENOMIC DNA]</scope>
    <source>
        <strain evidence="2 3">FJI-L2-BK-P2</strain>
    </source>
</reference>
<organism evidence="2 3">
    <name type="scientific">Knufia fluminis</name>
    <dbReference type="NCBI Taxonomy" id="191047"/>
    <lineage>
        <taxon>Eukaryota</taxon>
        <taxon>Fungi</taxon>
        <taxon>Dikarya</taxon>
        <taxon>Ascomycota</taxon>
        <taxon>Pezizomycotina</taxon>
        <taxon>Eurotiomycetes</taxon>
        <taxon>Chaetothyriomycetidae</taxon>
        <taxon>Chaetothyriales</taxon>
        <taxon>Trichomeriaceae</taxon>
        <taxon>Knufia</taxon>
    </lineage>
</organism>
<proteinExistence type="predicted"/>
<evidence type="ECO:0000256" key="1">
    <source>
        <dbReference type="SAM" id="MobiDB-lite"/>
    </source>
</evidence>
<feature type="region of interest" description="Disordered" evidence="1">
    <location>
        <begin position="1"/>
        <end position="175"/>
    </location>
</feature>
<accession>A0AAN8ESL2</accession>
<keyword evidence="3" id="KW-1185">Reference proteome</keyword>